<dbReference type="GO" id="GO:0005770">
    <property type="term" value="C:late endosome"/>
    <property type="evidence" value="ECO:0000318"/>
    <property type="project" value="GO_Central"/>
</dbReference>
<dbReference type="InterPro" id="IPR025941">
    <property type="entry name" value="Vps8_central_dom"/>
</dbReference>
<evidence type="ECO:0000313" key="2">
    <source>
        <dbReference type="EMBL" id="CAK67176.1"/>
    </source>
</evidence>
<dbReference type="InterPro" id="IPR036322">
    <property type="entry name" value="WD40_repeat_dom_sf"/>
</dbReference>
<name>A0C8Q9_PARTE</name>
<reference evidence="2 3" key="1">
    <citation type="journal article" date="2006" name="Nature">
        <title>Global trends of whole-genome duplications revealed by the ciliate Paramecium tetraurelia.</title>
        <authorList>
            <consortium name="Genoscope"/>
            <person name="Aury J.-M."/>
            <person name="Jaillon O."/>
            <person name="Duret L."/>
            <person name="Noel B."/>
            <person name="Jubin C."/>
            <person name="Porcel B.M."/>
            <person name="Segurens B."/>
            <person name="Daubin V."/>
            <person name="Anthouard V."/>
            <person name="Aiach N."/>
            <person name="Arnaiz O."/>
            <person name="Billaut A."/>
            <person name="Beisson J."/>
            <person name="Blanc I."/>
            <person name="Bouhouche K."/>
            <person name="Camara F."/>
            <person name="Duharcourt S."/>
            <person name="Guigo R."/>
            <person name="Gogendeau D."/>
            <person name="Katinka M."/>
            <person name="Keller A.-M."/>
            <person name="Kissmehl R."/>
            <person name="Klotz C."/>
            <person name="Koll F."/>
            <person name="Le Moue A."/>
            <person name="Lepere C."/>
            <person name="Malinsky S."/>
            <person name="Nowacki M."/>
            <person name="Nowak J.K."/>
            <person name="Plattner H."/>
            <person name="Poulain J."/>
            <person name="Ruiz F."/>
            <person name="Serrano V."/>
            <person name="Zagulski M."/>
            <person name="Dessen P."/>
            <person name="Betermier M."/>
            <person name="Weissenbach J."/>
            <person name="Scarpelli C."/>
            <person name="Schachter V."/>
            <person name="Sperling L."/>
            <person name="Meyer E."/>
            <person name="Cohen J."/>
            <person name="Wincker P."/>
        </authorList>
    </citation>
    <scope>NUCLEOTIDE SEQUENCE [LARGE SCALE GENOMIC DNA]</scope>
    <source>
        <strain evidence="2 3">Stock d4-2</strain>
    </source>
</reference>
<evidence type="ECO:0000259" key="1">
    <source>
        <dbReference type="Pfam" id="PF12816"/>
    </source>
</evidence>
<dbReference type="RefSeq" id="XP_001434573.1">
    <property type="nucleotide sequence ID" value="XM_001434536.1"/>
</dbReference>
<accession>A0C8Q9</accession>
<dbReference type="InParanoid" id="A0C8Q9"/>
<dbReference type="GO" id="GO:0006623">
    <property type="term" value="P:protein targeting to vacuole"/>
    <property type="evidence" value="ECO:0000318"/>
    <property type="project" value="GO_Central"/>
</dbReference>
<dbReference type="OrthoDB" id="289913at2759"/>
<dbReference type="KEGG" id="ptm:GSPATT00036311001"/>
<dbReference type="eggNOG" id="ENOG502QZUH">
    <property type="taxonomic scope" value="Eukaryota"/>
</dbReference>
<dbReference type="HOGENOM" id="CLU_004506_0_0_1"/>
<dbReference type="GO" id="GO:0030897">
    <property type="term" value="C:HOPS complex"/>
    <property type="evidence" value="ECO:0000318"/>
    <property type="project" value="GO_Central"/>
</dbReference>
<protein>
    <recommendedName>
        <fullName evidence="1">Vacuolar protein sorting-associated protein 8 central domain-containing protein</fullName>
    </recommendedName>
</protein>
<gene>
    <name evidence="2" type="ORF">GSPATT00036311001</name>
</gene>
<organism evidence="2 3">
    <name type="scientific">Paramecium tetraurelia</name>
    <dbReference type="NCBI Taxonomy" id="5888"/>
    <lineage>
        <taxon>Eukaryota</taxon>
        <taxon>Sar</taxon>
        <taxon>Alveolata</taxon>
        <taxon>Ciliophora</taxon>
        <taxon>Intramacronucleata</taxon>
        <taxon>Oligohymenophorea</taxon>
        <taxon>Peniculida</taxon>
        <taxon>Parameciidae</taxon>
        <taxon>Paramecium</taxon>
    </lineage>
</organism>
<dbReference type="PANTHER" id="PTHR12616:SF8">
    <property type="entry name" value="VACUOLAR PROTEIN SORTING-ASSOCIATED PROTEIN 8 HOMOLOG"/>
    <property type="match status" value="1"/>
</dbReference>
<dbReference type="GO" id="GO:0034058">
    <property type="term" value="P:endosomal vesicle fusion"/>
    <property type="evidence" value="ECO:0000318"/>
    <property type="project" value="GO_Central"/>
</dbReference>
<dbReference type="EMBL" id="CT868051">
    <property type="protein sequence ID" value="CAK67176.1"/>
    <property type="molecule type" value="Genomic_DNA"/>
</dbReference>
<dbReference type="Pfam" id="PF12816">
    <property type="entry name" value="TPR_Vps8"/>
    <property type="match status" value="1"/>
</dbReference>
<evidence type="ECO:0000313" key="3">
    <source>
        <dbReference type="Proteomes" id="UP000000600"/>
    </source>
</evidence>
<proteinExistence type="predicted"/>
<dbReference type="InterPro" id="IPR045111">
    <property type="entry name" value="Vps41/Vps8"/>
</dbReference>
<dbReference type="PANTHER" id="PTHR12616">
    <property type="entry name" value="VACUOLAR PROTEIN SORTING VPS41"/>
    <property type="match status" value="1"/>
</dbReference>
<sequence length="1405" mass="166038">MYYLNQEVLRSRYHQFTHFNILDQLEPIYQSLKFSLESRDRNTFFQEKVQQQPDCFQVNPIYGFTQQANELYGSYGQPTQLCFYMHRQKRYLMIGTQHSVIICIEVVNGRVESIQAILNAGERQTRYGSVLAIQCWEKYMLVGFERGDIQLYEVGRKWERLHHESRLHSGRVMQVLFIPSSTIEALSLDEHGVIYKHSFTVMTVMDKYIVTHSKDKIYKNGKIYHIKRNPQQPKQKQSSWWDSIFKKEEEVTDYTDPSAKHSSDTEGQQTKFALDIKLMPEAMTQQLNQNIQQVVIAAVLYSNRVEILKFYKGSLKCEIVYTLKRHTFSIDVPQNDSNESGELSWGEGYFEKSYQNAKLLCIRWGDIFHLVKCMNIEDELEIVEGAVYKLEKEKGNIIKSSFLTNNIIYTFSDSNWVALIHTTQFQFAKQDDGIVILESKTRMLSKEDVEPQVAEICVSYEGPSIPCQVQIYENGIVSLRKNNILIERLQTWNEYLEDLIEKNQWEKAMHQGMLIYQGQIKILSEIASSLQARQEQMSQMFQKIAFTHIMFALKPLDIPLSQQEKENKIKKTIEFLLRVDSMTYALVVLKDFFKDIQQMKLYFTCLDPFIKNKQIAVIPESFFVDYVNFYQNDKEMIQQLILQLDLHQQEPTLLIKVCMDYHLYKAMIYLCTKQGDFITGLMKLMDLWENKWQLEQKESCHIEKEKLRKFRIKLGYSILAYFRMCVKGINILGERVPHNIYFDMLRGLVSFIFNTENLKQFILIDIRLSLQLLMQFMQHHIYTNIKSATLPGIKFEIIDHVPDILKSMLSSIENTREDLKAQEHYQIVYNDKTEQYHQISLAEQLNHFLLFYSELLMQFPLQFKKQFKEKLVQDLLSPSYFETLKQYNFNSQDTDPIYLESYEVNKNAYLIHLYDTSQLNDVSVVFDGSIPFPEFRTFLIYKQNDYITCISNYFQMQNSMMKRNVFEVIERLLIYSNAQLLMQLQEFIIENCDTLMNISQQYTNRIFKEYFHDLKLQMQIIQKLEKTPQNQLHYLKQYIKNEKASDSIRLLYLDLLCQRAPKEVLKDVQNGDFPLDDALAICEKYKVYNAAAYLLQKNGAIQKALDMLTLLFINRLKDCHKSFARSKTVSETDQEEIFEKLNYIIDLCSKIEDDGYWFQFLDSFFKQHKLEQLTDLKVPEALRKLHGDIVSEVFLAMSKCIELDRLLDKMNQLYGSIPLRVFFKTNKSIQEKFAFELPSYNIAMQQTDITYKGLSKKLFQQMNQGVCVDRYCGECNDRITKCTKAVAFQCGHSYHQECYIELHGNSQKSFNSLKLKNQKVFQECFICLGSNEKYISHLIVQASLKKSKFDFDKYLHRQANVVPESKQVVVQYDKIEQREKAIKKLKQDDFNKLYIRESALNWTEW</sequence>
<dbReference type="SUPFAM" id="SSF50978">
    <property type="entry name" value="WD40 repeat-like"/>
    <property type="match status" value="1"/>
</dbReference>
<dbReference type="Proteomes" id="UP000000600">
    <property type="component" value="Unassembled WGS sequence"/>
</dbReference>
<dbReference type="STRING" id="5888.A0C8Q9"/>
<feature type="domain" description="Vacuolar protein sorting-associated protein 8 central" evidence="1">
    <location>
        <begin position="601"/>
        <end position="757"/>
    </location>
</feature>
<dbReference type="OMA" id="EFIIENC"/>
<keyword evidence="3" id="KW-1185">Reference proteome</keyword>
<dbReference type="GeneID" id="5020358"/>